<gene>
    <name evidence="2" type="ORF">UFOPK3957_00688</name>
</gene>
<protein>
    <submittedName>
        <fullName evidence="2">Unannotated protein</fullName>
    </submittedName>
</protein>
<evidence type="ECO:0000256" key="1">
    <source>
        <dbReference type="SAM" id="Phobius"/>
    </source>
</evidence>
<proteinExistence type="predicted"/>
<name>A0A6J7N558_9ZZZZ</name>
<feature type="transmembrane region" description="Helical" evidence="1">
    <location>
        <begin position="68"/>
        <end position="87"/>
    </location>
</feature>
<dbReference type="InterPro" id="IPR023393">
    <property type="entry name" value="START-like_dom_sf"/>
</dbReference>
<sequence length="88" mass="8857">MAQFGKGVITDVSKKLIDQFATNLQAVIAAKSAADSAAPGEVVAAPVIQASDSIDLLGAAGAPVLKRAIPVAIGVIVIVGIIVYFIVK</sequence>
<dbReference type="EMBL" id="CAFBOM010000096">
    <property type="protein sequence ID" value="CAB4985274.1"/>
    <property type="molecule type" value="Genomic_DNA"/>
</dbReference>
<dbReference type="Gene3D" id="3.30.530.20">
    <property type="match status" value="1"/>
</dbReference>
<organism evidence="2">
    <name type="scientific">freshwater metagenome</name>
    <dbReference type="NCBI Taxonomy" id="449393"/>
    <lineage>
        <taxon>unclassified sequences</taxon>
        <taxon>metagenomes</taxon>
        <taxon>ecological metagenomes</taxon>
    </lineage>
</organism>
<dbReference type="AlphaFoldDB" id="A0A6J7N558"/>
<accession>A0A6J7N558</accession>
<evidence type="ECO:0000313" key="2">
    <source>
        <dbReference type="EMBL" id="CAB4985274.1"/>
    </source>
</evidence>
<keyword evidence="1" id="KW-1133">Transmembrane helix</keyword>
<keyword evidence="1" id="KW-0812">Transmembrane</keyword>
<reference evidence="2" key="1">
    <citation type="submission" date="2020-05" db="EMBL/GenBank/DDBJ databases">
        <authorList>
            <person name="Chiriac C."/>
            <person name="Salcher M."/>
            <person name="Ghai R."/>
            <person name="Kavagutti S V."/>
        </authorList>
    </citation>
    <scope>NUCLEOTIDE SEQUENCE</scope>
</reference>
<keyword evidence="1" id="KW-0472">Membrane</keyword>